<comment type="caution">
    <text evidence="1">The sequence shown here is derived from an EMBL/GenBank/DDBJ whole genome shotgun (WGS) entry which is preliminary data.</text>
</comment>
<evidence type="ECO:0000313" key="2">
    <source>
        <dbReference type="Proteomes" id="UP001162992"/>
    </source>
</evidence>
<name>A0ACC2DJS0_DIPCM</name>
<dbReference type="EMBL" id="CM055097">
    <property type="protein sequence ID" value="KAJ7554579.1"/>
    <property type="molecule type" value="Genomic_DNA"/>
</dbReference>
<reference evidence="2" key="1">
    <citation type="journal article" date="2024" name="Proc. Natl. Acad. Sci. U.S.A.">
        <title>Extraordinary preservation of gene collinearity over three hundred million years revealed in homosporous lycophytes.</title>
        <authorList>
            <person name="Li C."/>
            <person name="Wickell D."/>
            <person name="Kuo L.Y."/>
            <person name="Chen X."/>
            <person name="Nie B."/>
            <person name="Liao X."/>
            <person name="Peng D."/>
            <person name="Ji J."/>
            <person name="Jenkins J."/>
            <person name="Williams M."/>
            <person name="Shu S."/>
            <person name="Plott C."/>
            <person name="Barry K."/>
            <person name="Rajasekar S."/>
            <person name="Grimwood J."/>
            <person name="Han X."/>
            <person name="Sun S."/>
            <person name="Hou Z."/>
            <person name="He W."/>
            <person name="Dai G."/>
            <person name="Sun C."/>
            <person name="Schmutz J."/>
            <person name="Leebens-Mack J.H."/>
            <person name="Li F.W."/>
            <person name="Wang L."/>
        </authorList>
    </citation>
    <scope>NUCLEOTIDE SEQUENCE [LARGE SCALE GENOMIC DNA]</scope>
    <source>
        <strain evidence="2">cv. PW_Plant_1</strain>
    </source>
</reference>
<evidence type="ECO:0000313" key="1">
    <source>
        <dbReference type="EMBL" id="KAJ7554579.1"/>
    </source>
</evidence>
<keyword evidence="2" id="KW-1185">Reference proteome</keyword>
<organism evidence="1 2">
    <name type="scientific">Diphasiastrum complanatum</name>
    <name type="common">Issler's clubmoss</name>
    <name type="synonym">Lycopodium complanatum</name>
    <dbReference type="NCBI Taxonomy" id="34168"/>
    <lineage>
        <taxon>Eukaryota</taxon>
        <taxon>Viridiplantae</taxon>
        <taxon>Streptophyta</taxon>
        <taxon>Embryophyta</taxon>
        <taxon>Tracheophyta</taxon>
        <taxon>Lycopodiopsida</taxon>
        <taxon>Lycopodiales</taxon>
        <taxon>Lycopodiaceae</taxon>
        <taxon>Lycopodioideae</taxon>
        <taxon>Diphasiastrum</taxon>
    </lineage>
</organism>
<gene>
    <name evidence="1" type="ORF">O6H91_06G146700</name>
</gene>
<proteinExistence type="predicted"/>
<dbReference type="Proteomes" id="UP001162992">
    <property type="component" value="Chromosome 6"/>
</dbReference>
<sequence>MPSQGTFLCEQVFSPMCSSKFWQKFCEGVVSFCYVCSPAFDKSNSAEWSTSSLDLCNNDLRKWFEVFSSYIELVSYFCVLLVGINGSQKCGNLTLSKMWNAYEVVQSTESTCEGIRIRYLVNIVSMFVLTRHRGDVPRHCYY</sequence>
<protein>
    <submittedName>
        <fullName evidence="1">Uncharacterized protein</fullName>
    </submittedName>
</protein>
<accession>A0ACC2DJS0</accession>